<feature type="region of interest" description="Disordered" evidence="1">
    <location>
        <begin position="208"/>
        <end position="238"/>
    </location>
</feature>
<evidence type="ECO:0000313" key="3">
    <source>
        <dbReference type="Proteomes" id="UP000075714"/>
    </source>
</evidence>
<accession>A0A150H2S0</accession>
<sequence length="247" mass="26219">MSESAEDCPGLELIVLGTGAGTSYVYFSELPVVLAVESKAAAAEGRGPPCLYAHPDVMGELLEHRLRELLSTGKPLDSFASFHEVPSGTVTPVGDTGLALRPFRSRHSETCYGAVLYHQGSPVLGWTADSGYDEGLYEALSEAPVLLLDARAAGTEEHAGFDELERIANLPYLRGKRIVVTGYGRQDEAPQPDGRLCMWVARPGMRLPLSPGPEAETSQPAGAPAAAEHDQGAATREPALAHSCQIL</sequence>
<reference evidence="3" key="1">
    <citation type="journal article" date="2016" name="Nat. Commun.">
        <title>The Gonium pectorale genome demonstrates co-option of cell cycle regulation during the evolution of multicellularity.</title>
        <authorList>
            <person name="Hanschen E.R."/>
            <person name="Marriage T.N."/>
            <person name="Ferris P.J."/>
            <person name="Hamaji T."/>
            <person name="Toyoda A."/>
            <person name="Fujiyama A."/>
            <person name="Neme R."/>
            <person name="Noguchi H."/>
            <person name="Minakuchi Y."/>
            <person name="Suzuki M."/>
            <person name="Kawai-Toyooka H."/>
            <person name="Smith D.R."/>
            <person name="Sparks H."/>
            <person name="Anderson J."/>
            <person name="Bakaric R."/>
            <person name="Luria V."/>
            <person name="Karger A."/>
            <person name="Kirschner M.W."/>
            <person name="Durand P.M."/>
            <person name="Michod R.E."/>
            <person name="Nozaki H."/>
            <person name="Olson B.J."/>
        </authorList>
    </citation>
    <scope>NUCLEOTIDE SEQUENCE [LARGE SCALE GENOMIC DNA]</scope>
    <source>
        <strain evidence="3">NIES-2863</strain>
    </source>
</reference>
<evidence type="ECO:0000313" key="2">
    <source>
        <dbReference type="EMBL" id="KXZ56282.1"/>
    </source>
</evidence>
<dbReference type="Gene3D" id="3.60.15.10">
    <property type="entry name" value="Ribonuclease Z/Hydroxyacylglutathione hydrolase-like"/>
    <property type="match status" value="1"/>
</dbReference>
<protein>
    <submittedName>
        <fullName evidence="2">Uncharacterized protein</fullName>
    </submittedName>
</protein>
<dbReference type="OrthoDB" id="4062651at2759"/>
<dbReference type="Proteomes" id="UP000075714">
    <property type="component" value="Unassembled WGS sequence"/>
</dbReference>
<dbReference type="EMBL" id="LSYV01000002">
    <property type="protein sequence ID" value="KXZ56282.1"/>
    <property type="molecule type" value="Genomic_DNA"/>
</dbReference>
<proteinExistence type="predicted"/>
<keyword evidence="3" id="KW-1185">Reference proteome</keyword>
<dbReference type="SUPFAM" id="SSF56281">
    <property type="entry name" value="Metallo-hydrolase/oxidoreductase"/>
    <property type="match status" value="1"/>
</dbReference>
<gene>
    <name evidence="2" type="ORF">GPECTOR_1g247</name>
</gene>
<evidence type="ECO:0000256" key="1">
    <source>
        <dbReference type="SAM" id="MobiDB-lite"/>
    </source>
</evidence>
<name>A0A150H2S0_GONPE</name>
<dbReference type="InterPro" id="IPR036866">
    <property type="entry name" value="RibonucZ/Hydroxyglut_hydro"/>
</dbReference>
<comment type="caution">
    <text evidence="2">The sequence shown here is derived from an EMBL/GenBank/DDBJ whole genome shotgun (WGS) entry which is preliminary data.</text>
</comment>
<dbReference type="AlphaFoldDB" id="A0A150H2S0"/>
<organism evidence="2 3">
    <name type="scientific">Gonium pectorale</name>
    <name type="common">Green alga</name>
    <dbReference type="NCBI Taxonomy" id="33097"/>
    <lineage>
        <taxon>Eukaryota</taxon>
        <taxon>Viridiplantae</taxon>
        <taxon>Chlorophyta</taxon>
        <taxon>core chlorophytes</taxon>
        <taxon>Chlorophyceae</taxon>
        <taxon>CS clade</taxon>
        <taxon>Chlamydomonadales</taxon>
        <taxon>Volvocaceae</taxon>
        <taxon>Gonium</taxon>
    </lineage>
</organism>